<comment type="similarity">
    <text evidence="1">Belongs to the LysR transcriptional regulatory family.</text>
</comment>
<sequence>MDLRQLRCAVAVADEMHFGRAAARLEMLPAALGRAVRQLEDSLGVQIFERTTRSVVITPEGLKLIREARVLLEQVDSAEQRWRKMGRKGRQVLRLGAIDTAASGLIPGLLSAVHAAHPDLKIQLVEERSAKLIPRLLAGNLDLALVRPGLMPFHRRLRGHFLLHESSVVLLPTGHPLTRLQEVNVTDLQDVPLIVPDRRSRPHSHDSVLALFEGENIEPTIIQNADEKLTMMNMVAAGIGAAIIPRWWSALAPPGVQVCELAASQGGARARLPLHVVWPRDVRDPTRDAVVEILLAIIDSYAARA</sequence>
<keyword evidence="2" id="KW-0805">Transcription regulation</keyword>
<dbReference type="PANTHER" id="PTHR30346">
    <property type="entry name" value="TRANSCRIPTIONAL DUAL REGULATOR HCAR-RELATED"/>
    <property type="match status" value="1"/>
</dbReference>
<keyword evidence="7" id="KW-1185">Reference proteome</keyword>
<evidence type="ECO:0000256" key="2">
    <source>
        <dbReference type="ARBA" id="ARBA00023015"/>
    </source>
</evidence>
<dbReference type="Gene3D" id="1.10.10.10">
    <property type="entry name" value="Winged helix-like DNA-binding domain superfamily/Winged helix DNA-binding domain"/>
    <property type="match status" value="1"/>
</dbReference>
<protein>
    <submittedName>
        <fullName evidence="6">LysR family transcriptional regulator</fullName>
    </submittedName>
</protein>
<dbReference type="InterPro" id="IPR036390">
    <property type="entry name" value="WH_DNA-bd_sf"/>
</dbReference>
<reference evidence="6 7" key="1">
    <citation type="submission" date="2019-11" db="EMBL/GenBank/DDBJ databases">
        <authorList>
            <person name="Dong K."/>
        </authorList>
    </citation>
    <scope>NUCLEOTIDE SEQUENCE [LARGE SCALE GENOMIC DNA]</scope>
    <source>
        <strain evidence="6 7">NBRC 111993</strain>
    </source>
</reference>
<evidence type="ECO:0000313" key="7">
    <source>
        <dbReference type="Proteomes" id="UP000478183"/>
    </source>
</evidence>
<dbReference type="GO" id="GO:0032993">
    <property type="term" value="C:protein-DNA complex"/>
    <property type="evidence" value="ECO:0007669"/>
    <property type="project" value="TreeGrafter"/>
</dbReference>
<evidence type="ECO:0000256" key="1">
    <source>
        <dbReference type="ARBA" id="ARBA00009437"/>
    </source>
</evidence>
<dbReference type="InterPro" id="IPR000847">
    <property type="entry name" value="LysR_HTH_N"/>
</dbReference>
<dbReference type="Gene3D" id="3.40.190.10">
    <property type="entry name" value="Periplasmic binding protein-like II"/>
    <property type="match status" value="2"/>
</dbReference>
<dbReference type="Proteomes" id="UP000478183">
    <property type="component" value="Unassembled WGS sequence"/>
</dbReference>
<feature type="domain" description="HTH lysR-type" evidence="5">
    <location>
        <begin position="1"/>
        <end position="58"/>
    </location>
</feature>
<keyword evidence="4" id="KW-0804">Transcription</keyword>
<dbReference type="EMBL" id="WMIE01000038">
    <property type="protein sequence ID" value="MTH80272.1"/>
    <property type="molecule type" value="Genomic_DNA"/>
</dbReference>
<accession>A0A6L6JDT6</accession>
<proteinExistence type="inferred from homology"/>
<dbReference type="AlphaFoldDB" id="A0A6L6JDT6"/>
<comment type="caution">
    <text evidence="6">The sequence shown here is derived from an EMBL/GenBank/DDBJ whole genome shotgun (WGS) entry which is preliminary data.</text>
</comment>
<evidence type="ECO:0000259" key="5">
    <source>
        <dbReference type="PROSITE" id="PS50931"/>
    </source>
</evidence>
<dbReference type="RefSeq" id="WP_155097621.1">
    <property type="nucleotide sequence ID" value="NZ_WMIE01000038.1"/>
</dbReference>
<dbReference type="InterPro" id="IPR005119">
    <property type="entry name" value="LysR_subst-bd"/>
</dbReference>
<dbReference type="Pfam" id="PF00126">
    <property type="entry name" value="HTH_1"/>
    <property type="match status" value="1"/>
</dbReference>
<dbReference type="SUPFAM" id="SSF46785">
    <property type="entry name" value="Winged helix' DNA-binding domain"/>
    <property type="match status" value="1"/>
</dbReference>
<dbReference type="PANTHER" id="PTHR30346:SF0">
    <property type="entry name" value="HCA OPERON TRANSCRIPTIONAL ACTIVATOR HCAR"/>
    <property type="match status" value="1"/>
</dbReference>
<dbReference type="InterPro" id="IPR036388">
    <property type="entry name" value="WH-like_DNA-bd_sf"/>
</dbReference>
<dbReference type="PROSITE" id="PS50931">
    <property type="entry name" value="HTH_LYSR"/>
    <property type="match status" value="1"/>
</dbReference>
<evidence type="ECO:0000256" key="3">
    <source>
        <dbReference type="ARBA" id="ARBA00023125"/>
    </source>
</evidence>
<dbReference type="CDD" id="cd08414">
    <property type="entry name" value="PBP2_LTTR_aromatics_like"/>
    <property type="match status" value="1"/>
</dbReference>
<dbReference type="SUPFAM" id="SSF53850">
    <property type="entry name" value="Periplasmic binding protein-like II"/>
    <property type="match status" value="1"/>
</dbReference>
<organism evidence="6 7">
    <name type="scientific">Paracoccus aestuariivivens</name>
    <dbReference type="NCBI Taxonomy" id="1820333"/>
    <lineage>
        <taxon>Bacteria</taxon>
        <taxon>Pseudomonadati</taxon>
        <taxon>Pseudomonadota</taxon>
        <taxon>Alphaproteobacteria</taxon>
        <taxon>Rhodobacterales</taxon>
        <taxon>Paracoccaceae</taxon>
        <taxon>Paracoccus</taxon>
    </lineage>
</organism>
<keyword evidence="3" id="KW-0238">DNA-binding</keyword>
<dbReference type="GO" id="GO:0003677">
    <property type="term" value="F:DNA binding"/>
    <property type="evidence" value="ECO:0007669"/>
    <property type="project" value="UniProtKB-KW"/>
</dbReference>
<dbReference type="GO" id="GO:0003700">
    <property type="term" value="F:DNA-binding transcription factor activity"/>
    <property type="evidence" value="ECO:0007669"/>
    <property type="project" value="InterPro"/>
</dbReference>
<name>A0A6L6JDT6_9RHOB</name>
<dbReference type="Pfam" id="PF03466">
    <property type="entry name" value="LysR_substrate"/>
    <property type="match status" value="1"/>
</dbReference>
<evidence type="ECO:0000256" key="4">
    <source>
        <dbReference type="ARBA" id="ARBA00023163"/>
    </source>
</evidence>
<dbReference type="OrthoDB" id="9815174at2"/>
<dbReference type="FunFam" id="1.10.10.10:FF:000001">
    <property type="entry name" value="LysR family transcriptional regulator"/>
    <property type="match status" value="1"/>
</dbReference>
<evidence type="ECO:0000313" key="6">
    <source>
        <dbReference type="EMBL" id="MTH80272.1"/>
    </source>
</evidence>
<gene>
    <name evidence="6" type="ORF">GL286_21505</name>
</gene>